<dbReference type="EC" id="6.2.1.5" evidence="7"/>
<feature type="binding site" evidence="7">
    <location>
        <position position="264"/>
    </location>
    <ligand>
        <name>substrate</name>
        <note>ligand shared with subunit alpha</note>
    </ligand>
</feature>
<dbReference type="GO" id="GO:0005524">
    <property type="term" value="F:ATP binding"/>
    <property type="evidence" value="ECO:0007669"/>
    <property type="project" value="UniProtKB-UniRule"/>
</dbReference>
<dbReference type="Gene3D" id="3.30.1490.20">
    <property type="entry name" value="ATP-grasp fold, A domain"/>
    <property type="match status" value="1"/>
</dbReference>
<gene>
    <name evidence="7" type="primary">sucC</name>
    <name evidence="10" type="ORF">SCALIN_C28_0255</name>
</gene>
<dbReference type="Proteomes" id="UP000218542">
    <property type="component" value="Unassembled WGS sequence"/>
</dbReference>
<dbReference type="RefSeq" id="WP_096895430.1">
    <property type="nucleotide sequence ID" value="NZ_BAOS01000028.1"/>
</dbReference>
<dbReference type="InterPro" id="IPR005811">
    <property type="entry name" value="SUCC_ACL_C"/>
</dbReference>
<keyword evidence="2 7" id="KW-0816">Tricarboxylic acid cycle</keyword>
<dbReference type="FunFam" id="3.40.50.261:FF:000001">
    <property type="entry name" value="Succinate--CoA ligase [ADP-forming] subunit beta"/>
    <property type="match status" value="1"/>
</dbReference>
<feature type="binding site" evidence="7">
    <location>
        <position position="107"/>
    </location>
    <ligand>
        <name>ATP</name>
        <dbReference type="ChEBI" id="CHEBI:30616"/>
    </ligand>
</feature>
<dbReference type="SUPFAM" id="SSF52210">
    <property type="entry name" value="Succinyl-CoA synthetase domains"/>
    <property type="match status" value="1"/>
</dbReference>
<evidence type="ECO:0000256" key="1">
    <source>
        <dbReference type="ARBA" id="ARBA00009182"/>
    </source>
</evidence>
<evidence type="ECO:0000313" key="11">
    <source>
        <dbReference type="Proteomes" id="UP000218542"/>
    </source>
</evidence>
<comment type="catalytic activity">
    <reaction evidence="7">
        <text>GTP + succinate + CoA = succinyl-CoA + GDP + phosphate</text>
        <dbReference type="Rhea" id="RHEA:22120"/>
        <dbReference type="ChEBI" id="CHEBI:30031"/>
        <dbReference type="ChEBI" id="CHEBI:37565"/>
        <dbReference type="ChEBI" id="CHEBI:43474"/>
        <dbReference type="ChEBI" id="CHEBI:57287"/>
        <dbReference type="ChEBI" id="CHEBI:57292"/>
        <dbReference type="ChEBI" id="CHEBI:58189"/>
    </reaction>
</comment>
<dbReference type="EMBL" id="BAOS01000028">
    <property type="protein sequence ID" value="GAX62053.1"/>
    <property type="molecule type" value="Genomic_DNA"/>
</dbReference>
<dbReference type="Gene3D" id="3.40.50.261">
    <property type="entry name" value="Succinyl-CoA synthetase domains"/>
    <property type="match status" value="1"/>
</dbReference>
<feature type="binding site" evidence="7">
    <location>
        <position position="102"/>
    </location>
    <ligand>
        <name>ATP</name>
        <dbReference type="ChEBI" id="CHEBI:30616"/>
    </ligand>
</feature>
<dbReference type="FunFam" id="3.30.470.20:FF:000002">
    <property type="entry name" value="Succinate--CoA ligase [ADP-forming] subunit beta"/>
    <property type="match status" value="1"/>
</dbReference>
<comment type="function">
    <text evidence="7">Succinyl-CoA synthetase functions in the citric acid cycle (TCA), coupling the hydrolysis of succinyl-CoA to the synthesis of either ATP or GTP and thus represents the only step of substrate-level phosphorylation in the TCA. The beta subunit provides nucleotide specificity of the enzyme and binds the substrate succinate, while the binding sites for coenzyme A and phosphate are found in the alpha subunit.</text>
</comment>
<keyword evidence="6 7" id="KW-0460">Magnesium</keyword>
<dbReference type="PANTHER" id="PTHR11815:SF10">
    <property type="entry name" value="SUCCINATE--COA LIGASE [GDP-FORMING] SUBUNIT BETA, MITOCHONDRIAL"/>
    <property type="match status" value="1"/>
</dbReference>
<dbReference type="InterPro" id="IPR005809">
    <property type="entry name" value="Succ_CoA_ligase-like_bsu"/>
</dbReference>
<feature type="binding site" evidence="7">
    <location>
        <position position="199"/>
    </location>
    <ligand>
        <name>Mg(2+)</name>
        <dbReference type="ChEBI" id="CHEBI:18420"/>
    </ligand>
</feature>
<dbReference type="UniPathway" id="UPA00223">
    <property type="reaction ID" value="UER00999"/>
</dbReference>
<dbReference type="InterPro" id="IPR013815">
    <property type="entry name" value="ATP_grasp_subdomain_1"/>
</dbReference>
<dbReference type="PROSITE" id="PS01217">
    <property type="entry name" value="SUCCINYL_COA_LIG_3"/>
    <property type="match status" value="1"/>
</dbReference>
<accession>A0A286U1N1</accession>
<feature type="binding site" evidence="7">
    <location>
        <begin position="321"/>
        <end position="323"/>
    </location>
    <ligand>
        <name>substrate</name>
        <note>ligand shared with subunit alpha</note>
    </ligand>
</feature>
<reference evidence="11" key="1">
    <citation type="journal article" date="2017" name="Environ. Microbiol. Rep.">
        <title>Genetic Diversity of Marine Anaerobic Ammonium-Oxidizing Bacteria as Revealed by Genomic and Proteomic Analyses of 'Candidatus Scalindua japonica'.</title>
        <authorList>
            <person name="Oshiki M."/>
            <person name="Mizuto K."/>
            <person name="Kimura Z."/>
            <person name="Kindaichi T."/>
            <person name="Satoh H."/>
            <person name="Okabe S."/>
        </authorList>
    </citation>
    <scope>NUCLEOTIDE SEQUENCE [LARGE SCALE GENOMIC DNA]</scope>
    <source>
        <strain evidence="11">husup-a2</strain>
    </source>
</reference>
<keyword evidence="5 7" id="KW-0547">Nucleotide-binding</keyword>
<dbReference type="NCBIfam" id="TIGR01016">
    <property type="entry name" value="sucCoAbeta"/>
    <property type="match status" value="1"/>
</dbReference>
<dbReference type="HAMAP" id="MF_00558">
    <property type="entry name" value="Succ_CoA_beta"/>
    <property type="match status" value="1"/>
</dbReference>
<dbReference type="GO" id="GO:0006104">
    <property type="term" value="P:succinyl-CoA metabolic process"/>
    <property type="evidence" value="ECO:0007669"/>
    <property type="project" value="TreeGrafter"/>
</dbReference>
<comment type="caution">
    <text evidence="7">Lacks conserved residue(s) required for the propagation of feature annotation.</text>
</comment>
<name>A0A286U1N1_9BACT</name>
<evidence type="ECO:0000256" key="4">
    <source>
        <dbReference type="ARBA" id="ARBA00022723"/>
    </source>
</evidence>
<evidence type="ECO:0000256" key="7">
    <source>
        <dbReference type="HAMAP-Rule" id="MF_00558"/>
    </source>
</evidence>
<dbReference type="PIRSF" id="PIRSF001554">
    <property type="entry name" value="SucCS_beta"/>
    <property type="match status" value="1"/>
</dbReference>
<dbReference type="GO" id="GO:0004776">
    <property type="term" value="F:succinate-CoA ligase (GDP-forming) activity"/>
    <property type="evidence" value="ECO:0007669"/>
    <property type="project" value="RHEA"/>
</dbReference>
<keyword evidence="7 8" id="KW-0067">ATP-binding</keyword>
<evidence type="ECO:0000256" key="3">
    <source>
        <dbReference type="ARBA" id="ARBA00022598"/>
    </source>
</evidence>
<protein>
    <recommendedName>
        <fullName evidence="7">Succinate--CoA ligase [ADP-forming] subunit beta</fullName>
        <ecNumber evidence="7">6.2.1.5</ecNumber>
    </recommendedName>
    <alternativeName>
        <fullName evidence="7">Succinyl-CoA synthetase subunit beta</fullName>
        <shortName evidence="7">SCS-beta</shortName>
    </alternativeName>
</protein>
<evidence type="ECO:0000313" key="10">
    <source>
        <dbReference type="EMBL" id="GAX62053.1"/>
    </source>
</evidence>
<dbReference type="SUPFAM" id="SSF56059">
    <property type="entry name" value="Glutathione synthetase ATP-binding domain-like"/>
    <property type="match status" value="1"/>
</dbReference>
<comment type="pathway">
    <text evidence="7">Carbohydrate metabolism; tricarboxylic acid cycle; succinate from succinyl-CoA (ligase route): step 1/1.</text>
</comment>
<dbReference type="GO" id="GO:0006099">
    <property type="term" value="P:tricarboxylic acid cycle"/>
    <property type="evidence" value="ECO:0007669"/>
    <property type="project" value="UniProtKB-UniRule"/>
</dbReference>
<dbReference type="InterPro" id="IPR017866">
    <property type="entry name" value="Succ-CoA_synthase_bsu_CS"/>
</dbReference>
<feature type="binding site" evidence="7">
    <location>
        <position position="213"/>
    </location>
    <ligand>
        <name>Mg(2+)</name>
        <dbReference type="ChEBI" id="CHEBI:18420"/>
    </ligand>
</feature>
<dbReference type="PANTHER" id="PTHR11815">
    <property type="entry name" value="SUCCINYL-COA SYNTHETASE BETA CHAIN"/>
    <property type="match status" value="1"/>
</dbReference>
<evidence type="ECO:0000256" key="6">
    <source>
        <dbReference type="ARBA" id="ARBA00022842"/>
    </source>
</evidence>
<organism evidence="10 11">
    <name type="scientific">Candidatus Scalindua japonica</name>
    <dbReference type="NCBI Taxonomy" id="1284222"/>
    <lineage>
        <taxon>Bacteria</taxon>
        <taxon>Pseudomonadati</taxon>
        <taxon>Planctomycetota</taxon>
        <taxon>Candidatus Brocadiia</taxon>
        <taxon>Candidatus Brocadiales</taxon>
        <taxon>Candidatus Scalinduaceae</taxon>
        <taxon>Candidatus Scalindua</taxon>
    </lineage>
</organism>
<dbReference type="GO" id="GO:0042709">
    <property type="term" value="C:succinate-CoA ligase complex"/>
    <property type="evidence" value="ECO:0007669"/>
    <property type="project" value="TreeGrafter"/>
</dbReference>
<dbReference type="GO" id="GO:0000287">
    <property type="term" value="F:magnesium ion binding"/>
    <property type="evidence" value="ECO:0007669"/>
    <property type="project" value="UniProtKB-UniRule"/>
</dbReference>
<evidence type="ECO:0000259" key="9">
    <source>
        <dbReference type="PROSITE" id="PS50975"/>
    </source>
</evidence>
<dbReference type="Gene3D" id="3.30.470.20">
    <property type="entry name" value="ATP-grasp fold, B domain"/>
    <property type="match status" value="1"/>
</dbReference>
<sequence length="389" mass="42363">MKLYEYQAKEILHKYNVNIPEGRAASNVTDAITIYNQLGAERCVIKAQVLAGGRGKGGGVRIVDTLEKAKEYTSQIIGSYLVTAQTGEKGVLVNKVLISEAIDIKKELYLAVSIDRSTSKITIIQSTDGGTEIEEVSKKTPHKIFKTQINPLLGIHDFQARQIAINLHLTGALLTKASNLVKILFKIFIEYDCSLLEINPLVLTPDGEIVVLDTKMEIDDNALYRQKELLKKKDDSEFSNAESKATEAGLSYIGLNGNIGCLVNGAGMAMATMDIIKLYGGSPANFLDVGGDATVERVTTGFEIIFTDPHVAGVLVNIFGGIMKCDIVARGIIHAIKKVDIKVPLVVRLEGTNVKTARQILDDSKLNIIFADSMKDASEKIIKAVNKNK</sequence>
<dbReference type="AlphaFoldDB" id="A0A286U1N1"/>
<evidence type="ECO:0000256" key="2">
    <source>
        <dbReference type="ARBA" id="ARBA00022532"/>
    </source>
</evidence>
<feature type="binding site" evidence="7">
    <location>
        <position position="46"/>
    </location>
    <ligand>
        <name>ATP</name>
        <dbReference type="ChEBI" id="CHEBI:30616"/>
    </ligand>
</feature>
<evidence type="ECO:0000256" key="8">
    <source>
        <dbReference type="PROSITE-ProRule" id="PRU00409"/>
    </source>
</evidence>
<keyword evidence="3 7" id="KW-0436">Ligase</keyword>
<dbReference type="GO" id="GO:0004775">
    <property type="term" value="F:succinate-CoA ligase (ADP-forming) activity"/>
    <property type="evidence" value="ECO:0007669"/>
    <property type="project" value="UniProtKB-UniRule"/>
</dbReference>
<proteinExistence type="inferred from homology"/>
<keyword evidence="11" id="KW-1185">Reference proteome</keyword>
<comment type="cofactor">
    <cofactor evidence="7">
        <name>Mg(2+)</name>
        <dbReference type="ChEBI" id="CHEBI:18420"/>
    </cofactor>
    <text evidence="7">Binds 1 Mg(2+) ion per subunit.</text>
</comment>
<feature type="domain" description="ATP-grasp" evidence="9">
    <location>
        <begin position="9"/>
        <end position="227"/>
    </location>
</feature>
<dbReference type="InterPro" id="IPR013650">
    <property type="entry name" value="ATP-grasp_succ-CoA_synth-type"/>
</dbReference>
<dbReference type="Pfam" id="PF08442">
    <property type="entry name" value="ATP-grasp_2"/>
    <property type="match status" value="1"/>
</dbReference>
<dbReference type="PROSITE" id="PS50975">
    <property type="entry name" value="ATP_GRASP"/>
    <property type="match status" value="1"/>
</dbReference>
<dbReference type="Pfam" id="PF00549">
    <property type="entry name" value="Ligase_CoA"/>
    <property type="match status" value="1"/>
</dbReference>
<keyword evidence="4 7" id="KW-0479">Metal-binding</keyword>
<dbReference type="FunFam" id="3.30.1490.20:FF:000002">
    <property type="entry name" value="Succinate--CoA ligase [ADP-forming] subunit beta"/>
    <property type="match status" value="1"/>
</dbReference>
<comment type="catalytic activity">
    <reaction evidence="7">
        <text>succinate + ATP + CoA = succinyl-CoA + ADP + phosphate</text>
        <dbReference type="Rhea" id="RHEA:17661"/>
        <dbReference type="ChEBI" id="CHEBI:30031"/>
        <dbReference type="ChEBI" id="CHEBI:30616"/>
        <dbReference type="ChEBI" id="CHEBI:43474"/>
        <dbReference type="ChEBI" id="CHEBI:57287"/>
        <dbReference type="ChEBI" id="CHEBI:57292"/>
        <dbReference type="ChEBI" id="CHEBI:456216"/>
        <dbReference type="EC" id="6.2.1.5"/>
    </reaction>
</comment>
<dbReference type="InterPro" id="IPR016102">
    <property type="entry name" value="Succinyl-CoA_synth-like"/>
</dbReference>
<comment type="caution">
    <text evidence="10">The sequence shown here is derived from an EMBL/GenBank/DDBJ whole genome shotgun (WGS) entry which is preliminary data.</text>
</comment>
<dbReference type="NCBIfam" id="NF001913">
    <property type="entry name" value="PRK00696.1"/>
    <property type="match status" value="1"/>
</dbReference>
<comment type="similarity">
    <text evidence="1 7">Belongs to the succinate/malate CoA ligase beta subunit family.</text>
</comment>
<feature type="binding site" evidence="7">
    <location>
        <begin position="53"/>
        <end position="55"/>
    </location>
    <ligand>
        <name>ATP</name>
        <dbReference type="ChEBI" id="CHEBI:30616"/>
    </ligand>
</feature>
<evidence type="ECO:0000256" key="5">
    <source>
        <dbReference type="ARBA" id="ARBA00022741"/>
    </source>
</evidence>
<comment type="subunit">
    <text evidence="7">Heterotetramer of two alpha and two beta subunits.</text>
</comment>
<dbReference type="InterPro" id="IPR011761">
    <property type="entry name" value="ATP-grasp"/>
</dbReference>
<dbReference type="OrthoDB" id="9802602at2"/>